<sequence>MQMDRQGLLNAIIVKVKDTWLGSVLSRPINSTWYQEKMLLVQAHESSQILDEEQLAFLMDLEIPDGQVVQTIIPNNAAFQTDDLDAYDSDCDDVSTTKAVRMSNQLNYSLNVLSEKDKVKQDMDENETINIKLEYSVAKLLSKNKLLRKEIKHLKKIYKDQFDSIKKTHARAKEHSDSLIAQLNSKSMENADLKCQIQEKVFVTTALQKELRRLKELLSPKLLNNREAHIDYLKTTKEQADILRGIVKQARAKQPLDNVLDFSCKHVIRIQELQVYVRDTCPSVNKSSKKLIVVTPQNKNKKVRFTEPVTLPSNTKQQVDVNVRSKSKSAKSNKKHNIWKPTGKVFTDVGYRCKPTRRTFTLDGISCPLIRITSTKVVHLKETTSKSIETQNQRLKSIAGDPN</sequence>
<accession>A0A6L2K1R4</accession>
<dbReference type="EMBL" id="BKCJ010001779">
    <property type="protein sequence ID" value="GEU43967.1"/>
    <property type="molecule type" value="Genomic_DNA"/>
</dbReference>
<gene>
    <name evidence="1" type="ORF">Tci_014798</name>
    <name evidence="2" type="ORF">Tci_015945</name>
</gene>
<organism evidence="1">
    <name type="scientific">Tanacetum cinerariifolium</name>
    <name type="common">Dalmatian daisy</name>
    <name type="synonym">Chrysanthemum cinerariifolium</name>
    <dbReference type="NCBI Taxonomy" id="118510"/>
    <lineage>
        <taxon>Eukaryota</taxon>
        <taxon>Viridiplantae</taxon>
        <taxon>Streptophyta</taxon>
        <taxon>Embryophyta</taxon>
        <taxon>Tracheophyta</taxon>
        <taxon>Spermatophyta</taxon>
        <taxon>Magnoliopsida</taxon>
        <taxon>eudicotyledons</taxon>
        <taxon>Gunneridae</taxon>
        <taxon>Pentapetalae</taxon>
        <taxon>asterids</taxon>
        <taxon>campanulids</taxon>
        <taxon>Asterales</taxon>
        <taxon>Asteraceae</taxon>
        <taxon>Asteroideae</taxon>
        <taxon>Anthemideae</taxon>
        <taxon>Anthemidinae</taxon>
        <taxon>Tanacetum</taxon>
    </lineage>
</organism>
<evidence type="ECO:0000313" key="1">
    <source>
        <dbReference type="EMBL" id="GEU42820.1"/>
    </source>
</evidence>
<reference evidence="1" key="1">
    <citation type="journal article" date="2019" name="Sci. Rep.">
        <title>Draft genome of Tanacetum cinerariifolium, the natural source of mosquito coil.</title>
        <authorList>
            <person name="Yamashiro T."/>
            <person name="Shiraishi A."/>
            <person name="Satake H."/>
            <person name="Nakayama K."/>
        </authorList>
    </citation>
    <scope>NUCLEOTIDE SEQUENCE</scope>
</reference>
<comment type="caution">
    <text evidence="1">The sequence shown here is derived from an EMBL/GenBank/DDBJ whole genome shotgun (WGS) entry which is preliminary data.</text>
</comment>
<protein>
    <recommendedName>
        <fullName evidence="3">Integrase, catalytic region, zinc finger, CCHC-type, peptidase aspartic, catalytic</fullName>
    </recommendedName>
</protein>
<evidence type="ECO:0000313" key="2">
    <source>
        <dbReference type="EMBL" id="GEU43967.1"/>
    </source>
</evidence>
<name>A0A6L2K1R4_TANCI</name>
<proteinExistence type="predicted"/>
<evidence type="ECO:0008006" key="3">
    <source>
        <dbReference type="Google" id="ProtNLM"/>
    </source>
</evidence>
<dbReference type="AlphaFoldDB" id="A0A6L2K1R4"/>
<dbReference type="EMBL" id="BKCJ010001620">
    <property type="protein sequence ID" value="GEU42820.1"/>
    <property type="molecule type" value="Genomic_DNA"/>
</dbReference>